<dbReference type="Pfam" id="PF13565">
    <property type="entry name" value="HTH_32"/>
    <property type="match status" value="1"/>
</dbReference>
<evidence type="ECO:0000313" key="1">
    <source>
        <dbReference type="EMBL" id="QDE65976.1"/>
    </source>
</evidence>
<dbReference type="EMBL" id="CP017174">
    <property type="protein sequence ID" value="QDE65976.1"/>
    <property type="molecule type" value="Genomic_DNA"/>
</dbReference>
<name>A0AAF1D841_MYXXA</name>
<dbReference type="RefSeq" id="WP_161604848.1">
    <property type="nucleotide sequence ID" value="NZ_CP017170.1"/>
</dbReference>
<reference evidence="1 2" key="1">
    <citation type="journal article" date="2019" name="Science">
        <title>Social genes are selection hotspots in kin groups of a soil microbe.</title>
        <authorList>
            <person name="Wielgoss S."/>
            <person name="Wolfensberger R."/>
            <person name="Sun L."/>
            <person name="Fiegna F."/>
            <person name="Velicer G.J."/>
        </authorList>
    </citation>
    <scope>NUCLEOTIDE SEQUENCE [LARGE SCALE GENOMIC DNA]</scope>
    <source>
        <strain evidence="1 2">MC3.5.9c15</strain>
    </source>
</reference>
<protein>
    <recommendedName>
        <fullName evidence="3">Winged helix-turn helix domain-containing protein</fullName>
    </recommendedName>
</protein>
<evidence type="ECO:0000313" key="2">
    <source>
        <dbReference type="Proteomes" id="UP000320179"/>
    </source>
</evidence>
<dbReference type="SUPFAM" id="SSF46689">
    <property type="entry name" value="Homeodomain-like"/>
    <property type="match status" value="1"/>
</dbReference>
<accession>A0AAF1D841</accession>
<dbReference type="InterPro" id="IPR009057">
    <property type="entry name" value="Homeodomain-like_sf"/>
</dbReference>
<sequence length="126" mass="14508">MRNVQRFLARYRAGGLDGLKIQWAPGRTPLIPEALAPLILDWVRKGPRACGLKRANWTHAALADFLYQRTGIRVRETAMGDFCRRRGVRPYRPTYRFLRADAARQQRALEELREKNARPSEASLSC</sequence>
<gene>
    <name evidence="1" type="ORF">BHS09_02615</name>
</gene>
<dbReference type="Proteomes" id="UP000320179">
    <property type="component" value="Chromosome"/>
</dbReference>
<dbReference type="AlphaFoldDB" id="A0AAF1D841"/>
<proteinExistence type="predicted"/>
<organism evidence="1 2">
    <name type="scientific">Myxococcus xanthus</name>
    <dbReference type="NCBI Taxonomy" id="34"/>
    <lineage>
        <taxon>Bacteria</taxon>
        <taxon>Pseudomonadati</taxon>
        <taxon>Myxococcota</taxon>
        <taxon>Myxococcia</taxon>
        <taxon>Myxococcales</taxon>
        <taxon>Cystobacterineae</taxon>
        <taxon>Myxococcaceae</taxon>
        <taxon>Myxococcus</taxon>
    </lineage>
</organism>
<evidence type="ECO:0008006" key="3">
    <source>
        <dbReference type="Google" id="ProtNLM"/>
    </source>
</evidence>